<evidence type="ECO:0000313" key="6">
    <source>
        <dbReference type="Proteomes" id="UP001586593"/>
    </source>
</evidence>
<keyword evidence="6" id="KW-1185">Reference proteome</keyword>
<dbReference type="InterPro" id="IPR001623">
    <property type="entry name" value="DnaJ_domain"/>
</dbReference>
<dbReference type="EMBL" id="JAZHXJ010000980">
    <property type="protein sequence ID" value="KAL1847392.1"/>
    <property type="molecule type" value="Genomic_DNA"/>
</dbReference>
<dbReference type="SMART" id="SM00271">
    <property type="entry name" value="DnaJ"/>
    <property type="match status" value="1"/>
</dbReference>
<dbReference type="PANTHER" id="PTHR44145:SF3">
    <property type="entry name" value="DNAJ HOMOLOG SUBFAMILY A MEMBER 3, MITOCHONDRIAL"/>
    <property type="match status" value="1"/>
</dbReference>
<evidence type="ECO:0000256" key="2">
    <source>
        <dbReference type="SAM" id="MobiDB-lite"/>
    </source>
</evidence>
<dbReference type="Gene3D" id="1.10.287.110">
    <property type="entry name" value="DnaJ domain"/>
    <property type="match status" value="1"/>
</dbReference>
<dbReference type="SUPFAM" id="SSF46565">
    <property type="entry name" value="Chaperone J-domain"/>
    <property type="match status" value="1"/>
</dbReference>
<evidence type="ECO:0000313" key="5">
    <source>
        <dbReference type="EMBL" id="KAL1847392.1"/>
    </source>
</evidence>
<feature type="region of interest" description="Disordered" evidence="2">
    <location>
        <begin position="297"/>
        <end position="322"/>
    </location>
</feature>
<evidence type="ECO:0000256" key="3">
    <source>
        <dbReference type="SAM" id="Phobius"/>
    </source>
</evidence>
<protein>
    <recommendedName>
        <fullName evidence="4">J domain-containing protein</fullName>
    </recommendedName>
</protein>
<keyword evidence="3" id="KW-0812">Transmembrane</keyword>
<name>A0ABR3VX98_9PEZI</name>
<keyword evidence="3" id="KW-0472">Membrane</keyword>
<dbReference type="PROSITE" id="PS50076">
    <property type="entry name" value="DNAJ_2"/>
    <property type="match status" value="1"/>
</dbReference>
<comment type="caution">
    <text evidence="5">The sequence shown here is derived from an EMBL/GenBank/DDBJ whole genome shotgun (WGS) entry which is preliminary data.</text>
</comment>
<dbReference type="Proteomes" id="UP001586593">
    <property type="component" value="Unassembled WGS sequence"/>
</dbReference>
<sequence>MLLKHSASAVCSNGSPYFLSCGSCCLSSWPHRRSSRVATRDLPPLPPVSRRPASRRRYATVHDIPDHKKHGAGKEKGADASAKQRHHLHWPTSPNPTPYDVFNLSKGAAYDKARFYDLVKIYHPDRRIHNSDDGIPHHTKLERYRLVIAANHILSDPVKRRQYDLYGAGWNGQADMQNTYRSADRDWRRQPGNPSMNGTWEDWERWHKERNGEKQEPVFMSNAVFAAVLTFSVLVAGWGYATSAGSSGMTLMDMRQQHEAAINRELRRRYAENMELSRRDRVENFVRHRDSWDFSRPAVRGDEARHAPDHGLDQKRPQSYED</sequence>
<dbReference type="PANTHER" id="PTHR44145">
    <property type="entry name" value="DNAJ HOMOLOG SUBFAMILY A MEMBER 3, MITOCHONDRIAL"/>
    <property type="match status" value="1"/>
</dbReference>
<accession>A0ABR3VX98</accession>
<dbReference type="InterPro" id="IPR036869">
    <property type="entry name" value="J_dom_sf"/>
</dbReference>
<evidence type="ECO:0000256" key="1">
    <source>
        <dbReference type="ARBA" id="ARBA00023186"/>
    </source>
</evidence>
<dbReference type="InterPro" id="IPR051938">
    <property type="entry name" value="Apopto_cytoskel_mod"/>
</dbReference>
<feature type="transmembrane region" description="Helical" evidence="3">
    <location>
        <begin position="218"/>
        <end position="241"/>
    </location>
</feature>
<organism evidence="5 6">
    <name type="scientific">Phialemonium thermophilum</name>
    <dbReference type="NCBI Taxonomy" id="223376"/>
    <lineage>
        <taxon>Eukaryota</taxon>
        <taxon>Fungi</taxon>
        <taxon>Dikarya</taxon>
        <taxon>Ascomycota</taxon>
        <taxon>Pezizomycotina</taxon>
        <taxon>Sordariomycetes</taxon>
        <taxon>Sordariomycetidae</taxon>
        <taxon>Cephalothecales</taxon>
        <taxon>Cephalothecaceae</taxon>
        <taxon>Phialemonium</taxon>
    </lineage>
</organism>
<keyword evidence="3" id="KW-1133">Transmembrane helix</keyword>
<gene>
    <name evidence="5" type="ORF">VTK73DRAFT_10369</name>
</gene>
<feature type="region of interest" description="Disordered" evidence="2">
    <location>
        <begin position="36"/>
        <end position="94"/>
    </location>
</feature>
<proteinExistence type="predicted"/>
<keyword evidence="1" id="KW-0143">Chaperone</keyword>
<evidence type="ECO:0000259" key="4">
    <source>
        <dbReference type="PROSITE" id="PS50076"/>
    </source>
</evidence>
<reference evidence="5 6" key="1">
    <citation type="journal article" date="2024" name="Commun. Biol.">
        <title>Comparative genomic analysis of thermophilic fungi reveals convergent evolutionary adaptations and gene losses.</title>
        <authorList>
            <person name="Steindorff A.S."/>
            <person name="Aguilar-Pontes M.V."/>
            <person name="Robinson A.J."/>
            <person name="Andreopoulos B."/>
            <person name="LaButti K."/>
            <person name="Kuo A."/>
            <person name="Mondo S."/>
            <person name="Riley R."/>
            <person name="Otillar R."/>
            <person name="Haridas S."/>
            <person name="Lipzen A."/>
            <person name="Grimwood J."/>
            <person name="Schmutz J."/>
            <person name="Clum A."/>
            <person name="Reid I.D."/>
            <person name="Moisan M.C."/>
            <person name="Butler G."/>
            <person name="Nguyen T.T.M."/>
            <person name="Dewar K."/>
            <person name="Conant G."/>
            <person name="Drula E."/>
            <person name="Henrissat B."/>
            <person name="Hansel C."/>
            <person name="Singer S."/>
            <person name="Hutchinson M.I."/>
            <person name="de Vries R.P."/>
            <person name="Natvig D.O."/>
            <person name="Powell A.J."/>
            <person name="Tsang A."/>
            <person name="Grigoriev I.V."/>
        </authorList>
    </citation>
    <scope>NUCLEOTIDE SEQUENCE [LARGE SCALE GENOMIC DNA]</scope>
    <source>
        <strain evidence="5 6">ATCC 24622</strain>
    </source>
</reference>
<dbReference type="CDD" id="cd06257">
    <property type="entry name" value="DnaJ"/>
    <property type="match status" value="1"/>
</dbReference>
<feature type="domain" description="J" evidence="4">
    <location>
        <begin position="97"/>
        <end position="167"/>
    </location>
</feature>
<dbReference type="Pfam" id="PF00226">
    <property type="entry name" value="DnaJ"/>
    <property type="match status" value="1"/>
</dbReference>